<gene>
    <name evidence="13" type="ORF">ACD_2C00182G0002</name>
</gene>
<evidence type="ECO:0000256" key="10">
    <source>
        <dbReference type="ARBA" id="ARBA00032193"/>
    </source>
</evidence>
<evidence type="ECO:0000256" key="5">
    <source>
        <dbReference type="ARBA" id="ARBA00022605"/>
    </source>
</evidence>
<comment type="pathway">
    <text evidence="2">Metabolic intermediate biosynthesis; chorismate biosynthesis; chorismate from D-erythrose 4-phosphate and phosphoenolpyruvate: step 1/7.</text>
</comment>
<reference evidence="13" key="1">
    <citation type="journal article" date="2012" name="Science">
        <title>Fermentation, hydrogen, and sulfur metabolism in multiple uncultivated bacterial phyla.</title>
        <authorList>
            <person name="Wrighton K.C."/>
            <person name="Thomas B.C."/>
            <person name="Sharon I."/>
            <person name="Miller C.S."/>
            <person name="Castelle C.J."/>
            <person name="VerBerkmoes N.C."/>
            <person name="Wilkins M.J."/>
            <person name="Hettich R.L."/>
            <person name="Lipton M.S."/>
            <person name="Williams K.H."/>
            <person name="Long P.E."/>
            <person name="Banfield J.F."/>
        </authorList>
    </citation>
    <scope>NUCLEOTIDE SEQUENCE [LARGE SCALE GENOMIC DNA]</scope>
</reference>
<evidence type="ECO:0000256" key="8">
    <source>
        <dbReference type="ARBA" id="ARBA00031111"/>
    </source>
</evidence>
<dbReference type="Pfam" id="PF00793">
    <property type="entry name" value="DAHP_synth_1"/>
    <property type="match status" value="1"/>
</dbReference>
<evidence type="ECO:0000256" key="7">
    <source>
        <dbReference type="ARBA" id="ARBA00023141"/>
    </source>
</evidence>
<dbReference type="UniPathway" id="UPA00053">
    <property type="reaction ID" value="UER00084"/>
</dbReference>
<dbReference type="PANTHER" id="PTHR21225:SF12">
    <property type="entry name" value="PHOSPHO-2-DEHYDRO-3-DEOXYHEPTONATE ALDOLASE, TYROSINE-INHIBITED"/>
    <property type="match status" value="1"/>
</dbReference>
<comment type="similarity">
    <text evidence="3">Belongs to the class-I DAHP synthase family.</text>
</comment>
<dbReference type="AlphaFoldDB" id="K2G4Z0"/>
<dbReference type="InterPro" id="IPR013785">
    <property type="entry name" value="Aldolase_TIM"/>
</dbReference>
<organism evidence="13">
    <name type="scientific">uncultured bacterium</name>
    <name type="common">gcode 4</name>
    <dbReference type="NCBI Taxonomy" id="1234023"/>
    <lineage>
        <taxon>Bacteria</taxon>
        <taxon>environmental samples</taxon>
    </lineage>
</organism>
<dbReference type="GO" id="GO:0009423">
    <property type="term" value="P:chorismate biosynthetic process"/>
    <property type="evidence" value="ECO:0007669"/>
    <property type="project" value="UniProtKB-UniPathway"/>
</dbReference>
<comment type="caution">
    <text evidence="13">The sequence shown here is derived from an EMBL/GenBank/DDBJ whole genome shotgun (WGS) entry which is preliminary data.</text>
</comment>
<evidence type="ECO:0000256" key="2">
    <source>
        <dbReference type="ARBA" id="ARBA00004688"/>
    </source>
</evidence>
<keyword evidence="7" id="KW-0057">Aromatic amino acid biosynthesis</keyword>
<sequence>MPSNNTIIWEMMTPQVMKQLLPLNEAQQKMIEWARIRIEKIFSWESDRKILIIWPCSIDYEESFFEYGEFIKKINEQVKDKIEIILRFYPGKPRTIGWWKGLAYSAPGEKANMWNGIYGVRSMALRALELWFPLADEMLNPHLVEYVDDYLSYIAIWARSTENQYHREVSSGLDVPVGFKNPTSWDIEIMTNSIKAWQTSSHYILGNTVRDSLGNPLSHWILRWWYVTWPNYWEKFIKEYMNYADSIKNPSLIIDASHDNCRIDANTKDPFRQIDIVRGILADIIPSLTAKWIDAKKAVKWFMVESYIYDGNQKYVDEEHVLRWKSLTDPCIWLEKTEKLILEMHKNI</sequence>
<dbReference type="InterPro" id="IPR006218">
    <property type="entry name" value="DAHP1/KDSA"/>
</dbReference>
<dbReference type="GO" id="GO:0009073">
    <property type="term" value="P:aromatic amino acid family biosynthetic process"/>
    <property type="evidence" value="ECO:0007669"/>
    <property type="project" value="UniProtKB-KW"/>
</dbReference>
<dbReference type="EC" id="2.5.1.54" evidence="4"/>
<comment type="function">
    <text evidence="1">Stereospecific condensation of phosphoenolpyruvate (PEP) and D-erythrose-4-phosphate (E4P) giving rise to 3-deoxy-D-arabino-heptulosonate-7-phosphate (DAHP).</text>
</comment>
<dbReference type="EMBL" id="AMFJ01000182">
    <property type="protein sequence ID" value="EKE29377.1"/>
    <property type="molecule type" value="Genomic_DNA"/>
</dbReference>
<evidence type="ECO:0000256" key="3">
    <source>
        <dbReference type="ARBA" id="ARBA00007985"/>
    </source>
</evidence>
<name>K2G4Z0_9BACT</name>
<dbReference type="GO" id="GO:0005737">
    <property type="term" value="C:cytoplasm"/>
    <property type="evidence" value="ECO:0007669"/>
    <property type="project" value="TreeGrafter"/>
</dbReference>
<keyword evidence="5" id="KW-0028">Amino-acid biosynthesis</keyword>
<evidence type="ECO:0000256" key="6">
    <source>
        <dbReference type="ARBA" id="ARBA00022679"/>
    </source>
</evidence>
<comment type="catalytic activity">
    <reaction evidence="11">
        <text>D-erythrose 4-phosphate + phosphoenolpyruvate + H2O = 7-phospho-2-dehydro-3-deoxy-D-arabino-heptonate + phosphate</text>
        <dbReference type="Rhea" id="RHEA:14717"/>
        <dbReference type="ChEBI" id="CHEBI:15377"/>
        <dbReference type="ChEBI" id="CHEBI:16897"/>
        <dbReference type="ChEBI" id="CHEBI:43474"/>
        <dbReference type="ChEBI" id="CHEBI:58394"/>
        <dbReference type="ChEBI" id="CHEBI:58702"/>
        <dbReference type="EC" id="2.5.1.54"/>
    </reaction>
</comment>
<evidence type="ECO:0000256" key="4">
    <source>
        <dbReference type="ARBA" id="ARBA00012694"/>
    </source>
</evidence>
<evidence type="ECO:0000259" key="12">
    <source>
        <dbReference type="Pfam" id="PF00793"/>
    </source>
</evidence>
<dbReference type="PANTHER" id="PTHR21225">
    <property type="entry name" value="PHOSPHO-2-DEHYDRO-3-DEOXYHEPTONATE ALDOLASE DAHP SYNTHETASE"/>
    <property type="match status" value="1"/>
</dbReference>
<dbReference type="Gene3D" id="3.20.20.70">
    <property type="entry name" value="Aldolase class I"/>
    <property type="match status" value="1"/>
</dbReference>
<evidence type="ECO:0000256" key="1">
    <source>
        <dbReference type="ARBA" id="ARBA00003726"/>
    </source>
</evidence>
<accession>K2G4Z0</accession>
<dbReference type="SUPFAM" id="SSF51569">
    <property type="entry name" value="Aldolase"/>
    <property type="match status" value="1"/>
</dbReference>
<dbReference type="InterPro" id="IPR006219">
    <property type="entry name" value="DAHP_synth_1"/>
</dbReference>
<dbReference type="GO" id="GO:0008652">
    <property type="term" value="P:amino acid biosynthetic process"/>
    <property type="evidence" value="ECO:0007669"/>
    <property type="project" value="UniProtKB-KW"/>
</dbReference>
<evidence type="ECO:0000256" key="9">
    <source>
        <dbReference type="ARBA" id="ARBA00031349"/>
    </source>
</evidence>
<protein>
    <recommendedName>
        <fullName evidence="4">3-deoxy-7-phosphoheptulonate synthase</fullName>
        <ecNumber evidence="4">2.5.1.54</ecNumber>
    </recommendedName>
    <alternativeName>
        <fullName evidence="10">3-deoxy-D-arabino-heptulosonate 7-phosphate synthase</fullName>
    </alternativeName>
    <alternativeName>
        <fullName evidence="9">DAHP synthase</fullName>
    </alternativeName>
    <alternativeName>
        <fullName evidence="8">Phospho-2-keto-3-deoxyheptonate aldolase</fullName>
    </alternativeName>
</protein>
<dbReference type="NCBIfam" id="TIGR00034">
    <property type="entry name" value="aroFGH"/>
    <property type="match status" value="1"/>
</dbReference>
<evidence type="ECO:0000313" key="13">
    <source>
        <dbReference type="EMBL" id="EKE29377.1"/>
    </source>
</evidence>
<proteinExistence type="inferred from homology"/>
<keyword evidence="6" id="KW-0808">Transferase</keyword>
<dbReference type="GO" id="GO:0003849">
    <property type="term" value="F:3-deoxy-7-phosphoheptulonate synthase activity"/>
    <property type="evidence" value="ECO:0007669"/>
    <property type="project" value="UniProtKB-EC"/>
</dbReference>
<evidence type="ECO:0000256" key="11">
    <source>
        <dbReference type="ARBA" id="ARBA00047508"/>
    </source>
</evidence>
<feature type="domain" description="DAHP synthetase I/KDSA" evidence="12">
    <location>
        <begin position="40"/>
        <end position="339"/>
    </location>
</feature>